<evidence type="ECO:0000313" key="4">
    <source>
        <dbReference type="Proteomes" id="UP001230220"/>
    </source>
</evidence>
<name>A0ABU0E3I4_9FIRM</name>
<dbReference type="Pfam" id="PF00215">
    <property type="entry name" value="OMPdecase"/>
    <property type="match status" value="1"/>
</dbReference>
<dbReference type="PANTHER" id="PTHR35039:SF3">
    <property type="entry name" value="3-KETO-L-GULONATE-6-PHOSPHATE DECARBOXYLASE SGBH-RELATED"/>
    <property type="match status" value="1"/>
</dbReference>
<sequence length="164" mass="18513">MKNLIIKDLLCMDSDNKESAIINVGMSPSIYGANWAKETKEKHSNSKLMMDLKISDEDFLNAKVAFDEGADIVSVLAVADDEVIRNALLIAHSLGKKILVDFVGVRNVACRLEDMDIYGVDYVCLSNQQLKNINPDINNDMKLCTYEVRQYSYLLMQDTLETRI</sequence>
<reference evidence="3 4" key="1">
    <citation type="submission" date="2023-07" db="EMBL/GenBank/DDBJ databases">
        <title>Genomic Encyclopedia of Type Strains, Phase IV (KMG-IV): sequencing the most valuable type-strain genomes for metagenomic binning, comparative biology and taxonomic classification.</title>
        <authorList>
            <person name="Goeker M."/>
        </authorList>
    </citation>
    <scope>NUCLEOTIDE SEQUENCE [LARGE SCALE GENOMIC DNA]</scope>
    <source>
        <strain evidence="3 4">DSM 16784</strain>
    </source>
</reference>
<feature type="domain" description="Orotidine 5'-phosphate decarboxylase" evidence="2">
    <location>
        <begin position="22"/>
        <end position="125"/>
    </location>
</feature>
<proteinExistence type="predicted"/>
<dbReference type="RefSeq" id="WP_307408195.1">
    <property type="nucleotide sequence ID" value="NZ_JAUSUR010000003.1"/>
</dbReference>
<evidence type="ECO:0000259" key="2">
    <source>
        <dbReference type="Pfam" id="PF00215"/>
    </source>
</evidence>
<dbReference type="EMBL" id="JAUSUR010000003">
    <property type="protein sequence ID" value="MDQ0361458.1"/>
    <property type="molecule type" value="Genomic_DNA"/>
</dbReference>
<evidence type="ECO:0000313" key="3">
    <source>
        <dbReference type="EMBL" id="MDQ0361458.1"/>
    </source>
</evidence>
<dbReference type="InterPro" id="IPR013785">
    <property type="entry name" value="Aldolase_TIM"/>
</dbReference>
<dbReference type="SUPFAM" id="SSF51366">
    <property type="entry name" value="Ribulose-phoshate binding barrel"/>
    <property type="match status" value="1"/>
</dbReference>
<dbReference type="PANTHER" id="PTHR35039">
    <property type="entry name" value="3-KETO-L-GULONATE-6-PHOSPHATE DECARBOXYLASE SGBH-RELATED"/>
    <property type="match status" value="1"/>
</dbReference>
<gene>
    <name evidence="3" type="ORF">J2S15_002205</name>
</gene>
<evidence type="ECO:0000256" key="1">
    <source>
        <dbReference type="ARBA" id="ARBA00023239"/>
    </source>
</evidence>
<accession>A0ABU0E3I4</accession>
<keyword evidence="4" id="KW-1185">Reference proteome</keyword>
<protein>
    <submittedName>
        <fullName evidence="3">3-keto-L-gulonate-6-phosphate decarboxylase</fullName>
    </submittedName>
</protein>
<dbReference type="InterPro" id="IPR001754">
    <property type="entry name" value="OMPdeCOase_dom"/>
</dbReference>
<dbReference type="Gene3D" id="3.20.20.70">
    <property type="entry name" value="Aldolase class I"/>
    <property type="match status" value="1"/>
</dbReference>
<dbReference type="InterPro" id="IPR011060">
    <property type="entry name" value="RibuloseP-bd_barrel"/>
</dbReference>
<keyword evidence="1" id="KW-0456">Lyase</keyword>
<organism evidence="3 4">
    <name type="scientific">Breznakia pachnodae</name>
    <dbReference type="NCBI Taxonomy" id="265178"/>
    <lineage>
        <taxon>Bacteria</taxon>
        <taxon>Bacillati</taxon>
        <taxon>Bacillota</taxon>
        <taxon>Erysipelotrichia</taxon>
        <taxon>Erysipelotrichales</taxon>
        <taxon>Erysipelotrichaceae</taxon>
        <taxon>Breznakia</taxon>
    </lineage>
</organism>
<dbReference type="Proteomes" id="UP001230220">
    <property type="component" value="Unassembled WGS sequence"/>
</dbReference>
<comment type="caution">
    <text evidence="3">The sequence shown here is derived from an EMBL/GenBank/DDBJ whole genome shotgun (WGS) entry which is preliminary data.</text>
</comment>